<protein>
    <submittedName>
        <fullName evidence="2">Uncharacterized protein</fullName>
    </submittedName>
</protein>
<reference evidence="2" key="1">
    <citation type="submission" date="2020-02" db="EMBL/GenBank/DDBJ databases">
        <authorList>
            <person name="Meier V. D."/>
        </authorList>
    </citation>
    <scope>NUCLEOTIDE SEQUENCE</scope>
    <source>
        <strain evidence="2">AVDCRST_MAG02</strain>
    </source>
</reference>
<proteinExistence type="predicted"/>
<feature type="non-terminal residue" evidence="2">
    <location>
        <position position="62"/>
    </location>
</feature>
<feature type="non-terminal residue" evidence="2">
    <location>
        <position position="1"/>
    </location>
</feature>
<accession>A0A6J4RU46</accession>
<feature type="compositionally biased region" description="Basic and acidic residues" evidence="1">
    <location>
        <begin position="1"/>
        <end position="11"/>
    </location>
</feature>
<dbReference type="AlphaFoldDB" id="A0A6J4RU46"/>
<gene>
    <name evidence="2" type="ORF">AVDCRST_MAG02-4121</name>
</gene>
<organism evidence="2">
    <name type="scientific">uncultured Rubrobacteraceae bacterium</name>
    <dbReference type="NCBI Taxonomy" id="349277"/>
    <lineage>
        <taxon>Bacteria</taxon>
        <taxon>Bacillati</taxon>
        <taxon>Actinomycetota</taxon>
        <taxon>Rubrobacteria</taxon>
        <taxon>Rubrobacterales</taxon>
        <taxon>Rubrobacteraceae</taxon>
        <taxon>environmental samples</taxon>
    </lineage>
</organism>
<sequence>GCDRSGRDPRFAGRRRPDRLLRAPQAGADRGPDRPRPAALAVRCRNPRGLFGRGSIGRVRRV</sequence>
<dbReference type="EMBL" id="CADCVH010000115">
    <property type="protein sequence ID" value="CAA9476027.1"/>
    <property type="molecule type" value="Genomic_DNA"/>
</dbReference>
<evidence type="ECO:0000313" key="2">
    <source>
        <dbReference type="EMBL" id="CAA9476027.1"/>
    </source>
</evidence>
<feature type="region of interest" description="Disordered" evidence="1">
    <location>
        <begin position="1"/>
        <end position="37"/>
    </location>
</feature>
<evidence type="ECO:0000256" key="1">
    <source>
        <dbReference type="SAM" id="MobiDB-lite"/>
    </source>
</evidence>
<name>A0A6J4RU46_9ACTN</name>